<accession>A0ABV1RAZ5</accession>
<reference evidence="1" key="1">
    <citation type="submission" date="2024-06" db="EMBL/GenBank/DDBJ databases">
        <authorList>
            <person name="Campbell A.G."/>
        </authorList>
    </citation>
    <scope>NUCLEOTIDE SEQUENCE</scope>
    <source>
        <strain evidence="1">EM17</strain>
    </source>
</reference>
<organism evidence="1 2">
    <name type="scientific">Methylobacterium brachiatum</name>
    <dbReference type="NCBI Taxonomy" id="269660"/>
    <lineage>
        <taxon>Bacteria</taxon>
        <taxon>Pseudomonadati</taxon>
        <taxon>Pseudomonadota</taxon>
        <taxon>Alphaproteobacteria</taxon>
        <taxon>Hyphomicrobiales</taxon>
        <taxon>Methylobacteriaceae</taxon>
        <taxon>Methylobacterium</taxon>
    </lineage>
</organism>
<sequence>MDTLELPPARHAAALNRLSRALDVPVEEFRDEPSDSDVSNLLALVQLWSEIEDREGRSRVLSVARQEAERGGYKGSA</sequence>
<keyword evidence="2" id="KW-1185">Reference proteome</keyword>
<evidence type="ECO:0000313" key="2">
    <source>
        <dbReference type="Proteomes" id="UP001432995"/>
    </source>
</evidence>
<dbReference type="RefSeq" id="WP_350381392.1">
    <property type="nucleotide sequence ID" value="NZ_JBELQD010000071.1"/>
</dbReference>
<protein>
    <submittedName>
        <fullName evidence="1">Uncharacterized protein</fullName>
    </submittedName>
</protein>
<gene>
    <name evidence="1" type="ORF">ABS770_27595</name>
</gene>
<name>A0ABV1RAZ5_9HYPH</name>
<dbReference type="EMBL" id="JBELQD010000071">
    <property type="protein sequence ID" value="MER2292026.1"/>
    <property type="molecule type" value="Genomic_DNA"/>
</dbReference>
<dbReference type="Proteomes" id="UP001432995">
    <property type="component" value="Unassembled WGS sequence"/>
</dbReference>
<comment type="caution">
    <text evidence="1">The sequence shown here is derived from an EMBL/GenBank/DDBJ whole genome shotgun (WGS) entry which is preliminary data.</text>
</comment>
<proteinExistence type="predicted"/>
<evidence type="ECO:0000313" key="1">
    <source>
        <dbReference type="EMBL" id="MER2292026.1"/>
    </source>
</evidence>